<dbReference type="InterPro" id="IPR051044">
    <property type="entry name" value="MAG_DAG_Lipase"/>
</dbReference>
<evidence type="ECO:0000313" key="2">
    <source>
        <dbReference type="EMBL" id="RUT46361.1"/>
    </source>
</evidence>
<keyword evidence="2" id="KW-0378">Hydrolase</keyword>
<accession>A0A433Y8Z3</accession>
<dbReference type="EMBL" id="RZNY01000009">
    <property type="protein sequence ID" value="RUT46361.1"/>
    <property type="molecule type" value="Genomic_DNA"/>
</dbReference>
<comment type="caution">
    <text evidence="2">The sequence shown here is derived from an EMBL/GenBank/DDBJ whole genome shotgun (WGS) entry which is preliminary data.</text>
</comment>
<dbReference type="GO" id="GO:0016787">
    <property type="term" value="F:hydrolase activity"/>
    <property type="evidence" value="ECO:0007669"/>
    <property type="project" value="UniProtKB-KW"/>
</dbReference>
<protein>
    <submittedName>
        <fullName evidence="2">Alpha/beta hydrolase</fullName>
    </submittedName>
</protein>
<dbReference type="InterPro" id="IPR029058">
    <property type="entry name" value="AB_hydrolase_fold"/>
</dbReference>
<reference evidence="2 3" key="1">
    <citation type="submission" date="2018-12" db="EMBL/GenBank/DDBJ databases">
        <authorList>
            <person name="Sun L."/>
            <person name="Chen Z."/>
        </authorList>
    </citation>
    <scope>NUCLEOTIDE SEQUENCE [LARGE SCALE GENOMIC DNA]</scope>
    <source>
        <strain evidence="2 3">DSM 15890</strain>
    </source>
</reference>
<gene>
    <name evidence="2" type="ORF">EJP82_12910</name>
</gene>
<dbReference type="SUPFAM" id="SSF53474">
    <property type="entry name" value="alpha/beta-Hydrolases"/>
    <property type="match status" value="1"/>
</dbReference>
<feature type="domain" description="Serine aminopeptidase S33" evidence="1">
    <location>
        <begin position="34"/>
        <end position="295"/>
    </location>
</feature>
<organism evidence="2 3">
    <name type="scientific">Paenibacillus anaericanus</name>
    <dbReference type="NCBI Taxonomy" id="170367"/>
    <lineage>
        <taxon>Bacteria</taxon>
        <taxon>Bacillati</taxon>
        <taxon>Bacillota</taxon>
        <taxon>Bacilli</taxon>
        <taxon>Bacillales</taxon>
        <taxon>Paenibacillaceae</taxon>
        <taxon>Paenibacillus</taxon>
    </lineage>
</organism>
<evidence type="ECO:0000313" key="3">
    <source>
        <dbReference type="Proteomes" id="UP000279446"/>
    </source>
</evidence>
<dbReference type="Proteomes" id="UP000279446">
    <property type="component" value="Unassembled WGS sequence"/>
</dbReference>
<dbReference type="AlphaFoldDB" id="A0A433Y8Z3"/>
<keyword evidence="3" id="KW-1185">Reference proteome</keyword>
<dbReference type="OrthoDB" id="9806902at2"/>
<dbReference type="InterPro" id="IPR022742">
    <property type="entry name" value="Hydrolase_4"/>
</dbReference>
<name>A0A433Y8Z3_9BACL</name>
<dbReference type="PANTHER" id="PTHR11614">
    <property type="entry name" value="PHOSPHOLIPASE-RELATED"/>
    <property type="match status" value="1"/>
</dbReference>
<dbReference type="Pfam" id="PF12146">
    <property type="entry name" value="Hydrolase_4"/>
    <property type="match status" value="1"/>
</dbReference>
<dbReference type="Gene3D" id="3.40.50.1820">
    <property type="entry name" value="alpha/beta hydrolase"/>
    <property type="match status" value="1"/>
</dbReference>
<evidence type="ECO:0000259" key="1">
    <source>
        <dbReference type="Pfam" id="PF12146"/>
    </source>
</evidence>
<proteinExistence type="predicted"/>
<sequence>MVWSLREENFTFQNDAGHQVYVYHWSPDVESAPLRGVVQIAHGMTETAKRYERFAQVLTEQGFHVYANDHRGHGLTAKTQEELGRPGKDGFNGMVRDIIALGDFIKKQHPNQPLFLLGHSMGSFLTQKTMYTNHQNYKGFILSGTNGPRPLLHIGQNLARFQGLLQGERHASLLLNALSFGNFNKNFLPVRTSFDWLSRDEAEVDKYINDPYCGFICSTSFFQQFFSLLLEIHRPSQLEKIPKEKPVYIFCGDKDPVGDNGAGVRKLVKLYEQHKLQDVEVKLYPGGRHEMLNEINRDEVSADVVDWLKRHTE</sequence>